<dbReference type="InterPro" id="IPR006311">
    <property type="entry name" value="TAT_signal"/>
</dbReference>
<accession>A0A6J7I392</accession>
<proteinExistence type="predicted"/>
<evidence type="ECO:0000313" key="1">
    <source>
        <dbReference type="EMBL" id="CAB4925057.1"/>
    </source>
</evidence>
<name>A0A6J7I392_9ZZZZ</name>
<dbReference type="EMBL" id="CAFBMK010000127">
    <property type="protein sequence ID" value="CAB4925057.1"/>
    <property type="molecule type" value="Genomic_DNA"/>
</dbReference>
<dbReference type="PROSITE" id="PS51318">
    <property type="entry name" value="TAT"/>
    <property type="match status" value="1"/>
</dbReference>
<gene>
    <name evidence="1" type="ORF">UFOPK3564_02055</name>
</gene>
<dbReference type="AlphaFoldDB" id="A0A6J7I392"/>
<dbReference type="SUPFAM" id="SSF75011">
    <property type="entry name" value="3-carboxy-cis,cis-mucoante lactonizing enzyme"/>
    <property type="match status" value="1"/>
</dbReference>
<protein>
    <submittedName>
        <fullName evidence="1">Unannotated protein</fullName>
    </submittedName>
</protein>
<reference evidence="1" key="1">
    <citation type="submission" date="2020-05" db="EMBL/GenBank/DDBJ databases">
        <authorList>
            <person name="Chiriac C."/>
            <person name="Salcher M."/>
            <person name="Ghai R."/>
            <person name="Kavagutti S V."/>
        </authorList>
    </citation>
    <scope>NUCLEOTIDE SEQUENCE</scope>
</reference>
<organism evidence="1">
    <name type="scientific">freshwater metagenome</name>
    <dbReference type="NCBI Taxonomy" id="449393"/>
    <lineage>
        <taxon>unclassified sequences</taxon>
        <taxon>metagenomes</taxon>
        <taxon>ecological metagenomes</taxon>
    </lineage>
</organism>
<sequence>MPTPAAPPIASPARRRRSRLVAVALAGVAVAGGTAAVLPTAASAADPRDLQRYYGIFDRGPALIPGRDTPWTPQGLAYWPEQNAMVISYYDSTGAQKSRLAIVDRTTGARRKLLVMPTKGHVGGLAITGSYLWVANNGRLVRFSKAQLTRKAELKTLKSNGSYPAQASSYLTATADALWVGRFSKAATGTSSVYRYPLDAAQRPSSSPSSTVSTPTRVQGMAFGGGKVVWSRSYGRDSRSRIDVAPTSNPTQPSRIIIAPNMSEGIVNDGSRFHVVYESASSTYADASYRVKTIHSAPVATLLGP</sequence>